<dbReference type="RefSeq" id="WP_004438515.1">
    <property type="nucleotide sequence ID" value="NZ_AHOP02000027.1"/>
</dbReference>
<reference evidence="1 2" key="1">
    <citation type="submission" date="2013-01" db="EMBL/GenBank/DDBJ databases">
        <authorList>
            <person name="Harkins D.M."/>
            <person name="Durkin A.S."/>
            <person name="Brinkac L.M."/>
            <person name="Haft D.H."/>
            <person name="Selengut J.D."/>
            <person name="Sanka R."/>
            <person name="DePew J."/>
            <person name="Purushe J."/>
            <person name="Matthias M.A."/>
            <person name="Vinetz J.M."/>
            <person name="Sutton G.G."/>
            <person name="Nierman W.C."/>
            <person name="Fouts D.E."/>
        </authorList>
    </citation>
    <scope>NUCLEOTIDE SEQUENCE [LARGE SCALE GENOMIC DNA]</scope>
    <source>
        <strain evidence="1 2">ZUN142</strain>
    </source>
</reference>
<organism evidence="1 2">
    <name type="scientific">Leptospira noguchii serovar Autumnalis str. ZUN142</name>
    <dbReference type="NCBI Taxonomy" id="1085540"/>
    <lineage>
        <taxon>Bacteria</taxon>
        <taxon>Pseudomonadati</taxon>
        <taxon>Spirochaetota</taxon>
        <taxon>Spirochaetia</taxon>
        <taxon>Leptospirales</taxon>
        <taxon>Leptospiraceae</taxon>
        <taxon>Leptospira</taxon>
    </lineage>
</organism>
<sequence>MDNTLELLYILLGDITDLYKIESHRFCDKMSFYASLMKSSAKTIKAEQSTLSNSASRFLSSMIAVALETQCIAPYHNLTHKYLDLNIKSVRITTNSL</sequence>
<name>M6UD78_9LEPT</name>
<dbReference type="Proteomes" id="UP000012153">
    <property type="component" value="Unassembled WGS sequence"/>
</dbReference>
<protein>
    <submittedName>
        <fullName evidence="1">Uncharacterized protein</fullName>
    </submittedName>
</protein>
<comment type="caution">
    <text evidence="1">The sequence shown here is derived from an EMBL/GenBank/DDBJ whole genome shotgun (WGS) entry which is preliminary data.</text>
</comment>
<gene>
    <name evidence="1" type="ORF">LEP1GSC186_0651</name>
</gene>
<proteinExistence type="predicted"/>
<dbReference type="EMBL" id="AHOP02000027">
    <property type="protein sequence ID" value="EMO40796.1"/>
    <property type="molecule type" value="Genomic_DNA"/>
</dbReference>
<evidence type="ECO:0000313" key="1">
    <source>
        <dbReference type="EMBL" id="EMO40796.1"/>
    </source>
</evidence>
<evidence type="ECO:0000313" key="2">
    <source>
        <dbReference type="Proteomes" id="UP000012153"/>
    </source>
</evidence>
<dbReference type="AlphaFoldDB" id="M6UD78"/>
<accession>M6UD78</accession>